<dbReference type="Pfam" id="PF00701">
    <property type="entry name" value="DHDPS"/>
    <property type="match status" value="1"/>
</dbReference>
<dbReference type="Gene3D" id="3.20.20.70">
    <property type="entry name" value="Aldolase class I"/>
    <property type="match status" value="1"/>
</dbReference>
<keyword evidence="4" id="KW-1185">Reference proteome</keyword>
<dbReference type="InterPro" id="IPR013785">
    <property type="entry name" value="Aldolase_TIM"/>
</dbReference>
<gene>
    <name evidence="3" type="ORF">DB88DRAFT_453454</name>
</gene>
<evidence type="ECO:0000313" key="4">
    <source>
        <dbReference type="Proteomes" id="UP001182556"/>
    </source>
</evidence>
<evidence type="ECO:0000256" key="2">
    <source>
        <dbReference type="SAM" id="MobiDB-lite"/>
    </source>
</evidence>
<dbReference type="AlphaFoldDB" id="A0AAD9CYY0"/>
<name>A0AAD9CYY0_PAPLA</name>
<feature type="region of interest" description="Disordered" evidence="2">
    <location>
        <begin position="1"/>
        <end position="29"/>
    </location>
</feature>
<comment type="similarity">
    <text evidence="1">Belongs to the DapA family.</text>
</comment>
<dbReference type="PANTHER" id="PTHR12128:SF38">
    <property type="entry name" value="DIHYDRODIPICOLINATE SYNTHETASE FAMILY PROTEIN (AFU_ORTHOLOGUE AFUA_6G00110)"/>
    <property type="match status" value="1"/>
</dbReference>
<reference evidence="3" key="1">
    <citation type="submission" date="2023-02" db="EMBL/GenBank/DDBJ databases">
        <title>Identification and recombinant expression of a fungal hydrolase from Papiliotrema laurentii that hydrolyzes apple cutin and clears colloidal polyester polyurethane.</title>
        <authorList>
            <consortium name="DOE Joint Genome Institute"/>
            <person name="Roman V.A."/>
            <person name="Bojanowski C."/>
            <person name="Crable B.R."/>
            <person name="Wagner D.N."/>
            <person name="Hung C.S."/>
            <person name="Nadeau L.J."/>
            <person name="Schratz L."/>
            <person name="Haridas S."/>
            <person name="Pangilinan J."/>
            <person name="Lipzen A."/>
            <person name="Na H."/>
            <person name="Yan M."/>
            <person name="Ng V."/>
            <person name="Grigoriev I.V."/>
            <person name="Spatafora J.W."/>
            <person name="Barlow D."/>
            <person name="Biffinger J."/>
            <person name="Kelley-Loughnane N."/>
            <person name="Varaljay V.A."/>
            <person name="Crookes-Goodson W.J."/>
        </authorList>
    </citation>
    <scope>NUCLEOTIDE SEQUENCE</scope>
    <source>
        <strain evidence="3">5307AH</strain>
    </source>
</reference>
<comment type="caution">
    <text evidence="3">The sequence shown here is derived from an EMBL/GenBank/DDBJ whole genome shotgun (WGS) entry which is preliminary data.</text>
</comment>
<evidence type="ECO:0000313" key="3">
    <source>
        <dbReference type="EMBL" id="KAK1923334.1"/>
    </source>
</evidence>
<feature type="compositionally biased region" description="Low complexity" evidence="2">
    <location>
        <begin position="1"/>
        <end position="21"/>
    </location>
</feature>
<accession>A0AAD9CYY0</accession>
<dbReference type="SMART" id="SM01130">
    <property type="entry name" value="DHDPS"/>
    <property type="match status" value="1"/>
</dbReference>
<proteinExistence type="inferred from homology"/>
<organism evidence="3 4">
    <name type="scientific">Papiliotrema laurentii</name>
    <name type="common">Cryptococcus laurentii</name>
    <dbReference type="NCBI Taxonomy" id="5418"/>
    <lineage>
        <taxon>Eukaryota</taxon>
        <taxon>Fungi</taxon>
        <taxon>Dikarya</taxon>
        <taxon>Basidiomycota</taxon>
        <taxon>Agaricomycotina</taxon>
        <taxon>Tremellomycetes</taxon>
        <taxon>Tremellales</taxon>
        <taxon>Rhynchogastremaceae</taxon>
        <taxon>Papiliotrema</taxon>
    </lineage>
</organism>
<dbReference type="EMBL" id="JAODAN010000006">
    <property type="protein sequence ID" value="KAK1923334.1"/>
    <property type="molecule type" value="Genomic_DNA"/>
</dbReference>
<dbReference type="SUPFAM" id="SSF51569">
    <property type="entry name" value="Aldolase"/>
    <property type="match status" value="1"/>
</dbReference>
<dbReference type="InterPro" id="IPR002220">
    <property type="entry name" value="DapA-like"/>
</dbReference>
<dbReference type="CDD" id="cd00408">
    <property type="entry name" value="DHDPS-like"/>
    <property type="match status" value="1"/>
</dbReference>
<protein>
    <submittedName>
        <fullName evidence="3">Dihydrodipicolinate synthase DapA</fullName>
    </submittedName>
</protein>
<dbReference type="PIRSF" id="PIRSF001365">
    <property type="entry name" value="DHDPS"/>
    <property type="match status" value="1"/>
</dbReference>
<dbReference type="Proteomes" id="UP001182556">
    <property type="component" value="Unassembled WGS sequence"/>
</dbReference>
<evidence type="ECO:0000256" key="1">
    <source>
        <dbReference type="PIRNR" id="PIRNR001365"/>
    </source>
</evidence>
<dbReference type="GO" id="GO:0008840">
    <property type="term" value="F:4-hydroxy-tetrahydrodipicolinate synthase activity"/>
    <property type="evidence" value="ECO:0007669"/>
    <property type="project" value="TreeGrafter"/>
</dbReference>
<dbReference type="PANTHER" id="PTHR12128">
    <property type="entry name" value="DIHYDRODIPICOLINATE SYNTHASE"/>
    <property type="match status" value="1"/>
</dbReference>
<keyword evidence="1" id="KW-0456">Lyase</keyword>
<sequence>MVSNGINGSNGTNGHSNGHSTFTNPRGRVGFDMSGITPAPVTPFNEDMSVDYDAIQRIGSWLVTVEGVKGLVVLGHAGEGTFLTEEEQVNVIKAFVKSVDNKIPIIAGITREGDYVAGLEAKRAREAGAAAGLLYPSHGWLRFGYQKGAPQARYKAVYEASGLPLILFQYPDATKATYDLQTQLDILAQPGVFAMKNGVRNMRRWDREIPVIRKERPDTYILTCHDEYLLHTTFDVDGMLVGYGGIAPELLFELLNAGKAKNYPAARAIHDTLLPVTAAVYHRGSHMEGTVALKHALVARGVLNHATVRGTLLPLPEGADKEIHHAVKLAGIPRVY</sequence>